<name>E1JUJ6_SOLFR</name>
<sequence>MIGRFSSLGAYKGLFTLREFYRCLSGGGLALAAFIVGQAGGPLWLAMLLGLASVVVNGAPIVIEAARGLYERRVNVDELVSLAIVASLIQGEVLAAAVISFIMTLGSLIEEAVSDGARRSIEGLAALSPQEAVLVTDDGAERTVPVADIRLGDIVLVRPGERIPVDAVIVSGTTAVDESALTGESLPRERRPGEAILAGTLNYTGRITARAVKVGEDTTFGKVVRLVVAAEAGKPRAARVVDRYARWFTPLVLFAAAMAWLFSGQLDRAVAVLVAGCPCALLMAAPTATVAAVGRAARRGILVKGGQFLEEAGRADVVLFDKTGTLTLGRPAVTEVASADGESAKGVIGCAACLERESSHPLAAAICDEARRLGLEPAAPESMSAAVGLGLRGTVDGRAVEVGSPEMAGGPETLPPPLRECLAAIRDQGATGLVVRRDGEAIGIIGVADAARETAAHAVAALRRLGMKTVGILSGDHEKAVAALAGRVGVTDVWAGLAPGDKLDILSRFQDRAGRVLFVGDGINDAPALARANVGVAMGAVGSDVALETADVALADDDIAKLPFLIHLGRRMTWLIGVNIGLGLLFNSVAIMGGAYGYLSPVAAAIFHNVGSVVVVLSSASLALTREPDFFAGEEA</sequence>
<dbReference type="InterPro" id="IPR023214">
    <property type="entry name" value="HAD_sf"/>
</dbReference>
<dbReference type="GO" id="GO:0046872">
    <property type="term" value="F:metal ion binding"/>
    <property type="evidence" value="ECO:0007669"/>
    <property type="project" value="UniProtKB-KW"/>
</dbReference>
<dbReference type="SFLD" id="SFLDF00027">
    <property type="entry name" value="p-type_atpase"/>
    <property type="match status" value="1"/>
</dbReference>
<dbReference type="FunFam" id="2.70.150.10:FF:000002">
    <property type="entry name" value="Copper-transporting ATPase 1, putative"/>
    <property type="match status" value="1"/>
</dbReference>
<dbReference type="SUPFAM" id="SSF56784">
    <property type="entry name" value="HAD-like"/>
    <property type="match status" value="1"/>
</dbReference>
<dbReference type="Proteomes" id="UP000006250">
    <property type="component" value="Unassembled WGS sequence"/>
</dbReference>
<evidence type="ECO:0000256" key="7">
    <source>
        <dbReference type="ARBA" id="ARBA00023136"/>
    </source>
</evidence>
<dbReference type="Pfam" id="PF00122">
    <property type="entry name" value="E1-E2_ATPase"/>
    <property type="match status" value="1"/>
</dbReference>
<evidence type="ECO:0000256" key="8">
    <source>
        <dbReference type="ARBA" id="ARBA00039097"/>
    </source>
</evidence>
<proteinExistence type="inferred from homology"/>
<feature type="transmembrane region" description="Helical" evidence="10">
    <location>
        <begin position="269"/>
        <end position="294"/>
    </location>
</feature>
<dbReference type="NCBIfam" id="TIGR01511">
    <property type="entry name" value="ATPase-IB1_Cu"/>
    <property type="match status" value="1"/>
</dbReference>
<keyword evidence="10" id="KW-1003">Cell membrane</keyword>
<dbReference type="eggNOG" id="COG2217">
    <property type="taxonomic scope" value="Bacteria"/>
</dbReference>
<feature type="transmembrane region" description="Helical" evidence="10">
    <location>
        <begin position="20"/>
        <end position="37"/>
    </location>
</feature>
<dbReference type="InterPro" id="IPR008250">
    <property type="entry name" value="ATPase_P-typ_transduc_dom_A_sf"/>
</dbReference>
<dbReference type="RefSeq" id="WP_005992226.1">
    <property type="nucleotide sequence ID" value="NZ_AECZ01000006.1"/>
</dbReference>
<keyword evidence="4 10" id="KW-0479">Metal-binding</keyword>
<dbReference type="InterPro" id="IPR059000">
    <property type="entry name" value="ATPase_P-type_domA"/>
</dbReference>
<feature type="domain" description="P-type ATPase A" evidence="11">
    <location>
        <begin position="131"/>
        <end position="227"/>
    </location>
</feature>
<dbReference type="NCBIfam" id="TIGR01525">
    <property type="entry name" value="ATPase-IB_hvy"/>
    <property type="match status" value="1"/>
</dbReference>
<reference evidence="12 13" key="1">
    <citation type="submission" date="2010-08" db="EMBL/GenBank/DDBJ databases">
        <title>The draft genome of Desulfovibrio fructosovorans JJ.</title>
        <authorList>
            <consortium name="US DOE Joint Genome Institute (JGI-PGF)"/>
            <person name="Lucas S."/>
            <person name="Copeland A."/>
            <person name="Lapidus A."/>
            <person name="Cheng J.-F."/>
            <person name="Bruce D."/>
            <person name="Goodwin L."/>
            <person name="Pitluck S."/>
            <person name="Land M.L."/>
            <person name="Hauser L."/>
            <person name="Chang Y.-J."/>
            <person name="Jeffries C."/>
            <person name="Wall J.D."/>
            <person name="Stahl D.A."/>
            <person name="Arkin A.P."/>
            <person name="Dehal P."/>
            <person name="Stolyar S.M."/>
            <person name="Hazen T.C."/>
            <person name="Woyke T.J."/>
        </authorList>
    </citation>
    <scope>NUCLEOTIDE SEQUENCE [LARGE SCALE GENOMIC DNA]</scope>
    <source>
        <strain evidence="12 13">JJ</strain>
    </source>
</reference>
<dbReference type="SUPFAM" id="SSF81653">
    <property type="entry name" value="Calcium ATPase, transduction domain A"/>
    <property type="match status" value="1"/>
</dbReference>
<evidence type="ECO:0000256" key="2">
    <source>
        <dbReference type="ARBA" id="ARBA00006024"/>
    </source>
</evidence>
<evidence type="ECO:0000256" key="9">
    <source>
        <dbReference type="ARBA" id="ARBA00047308"/>
    </source>
</evidence>
<dbReference type="SFLD" id="SFLDG00002">
    <property type="entry name" value="C1.7:_P-type_atpase_like"/>
    <property type="match status" value="1"/>
</dbReference>
<dbReference type="AlphaFoldDB" id="E1JUJ6"/>
<evidence type="ECO:0000256" key="1">
    <source>
        <dbReference type="ARBA" id="ARBA00004370"/>
    </source>
</evidence>
<keyword evidence="10" id="KW-0067">ATP-binding</keyword>
<feature type="transmembrane region" description="Helical" evidence="10">
    <location>
        <begin position="43"/>
        <end position="63"/>
    </location>
</feature>
<feature type="transmembrane region" description="Helical" evidence="10">
    <location>
        <begin position="244"/>
        <end position="263"/>
    </location>
</feature>
<evidence type="ECO:0000259" key="11">
    <source>
        <dbReference type="Pfam" id="PF00122"/>
    </source>
</evidence>
<dbReference type="PROSITE" id="PS00154">
    <property type="entry name" value="ATPASE_E1_E2"/>
    <property type="match status" value="1"/>
</dbReference>
<dbReference type="Gene3D" id="3.40.1110.10">
    <property type="entry name" value="Calcium-transporting ATPase, cytoplasmic domain N"/>
    <property type="match status" value="1"/>
</dbReference>
<dbReference type="PRINTS" id="PR00119">
    <property type="entry name" value="CATATPASE"/>
</dbReference>
<dbReference type="Pfam" id="PF00702">
    <property type="entry name" value="Hydrolase"/>
    <property type="match status" value="1"/>
</dbReference>
<dbReference type="EC" id="7.2.2.12" evidence="8"/>
<evidence type="ECO:0000256" key="5">
    <source>
        <dbReference type="ARBA" id="ARBA00022967"/>
    </source>
</evidence>
<feature type="transmembrane region" description="Helical" evidence="10">
    <location>
        <begin position="574"/>
        <end position="599"/>
    </location>
</feature>
<dbReference type="NCBIfam" id="TIGR01494">
    <property type="entry name" value="ATPase_P-type"/>
    <property type="match status" value="1"/>
</dbReference>
<dbReference type="Gene3D" id="2.70.150.10">
    <property type="entry name" value="Calcium-transporting ATPase, cytoplasmic transduction domain A"/>
    <property type="match status" value="1"/>
</dbReference>
<comment type="catalytic activity">
    <reaction evidence="9">
        <text>Zn(2+)(in) + ATP + H2O = Zn(2+)(out) + ADP + phosphate + H(+)</text>
        <dbReference type="Rhea" id="RHEA:20621"/>
        <dbReference type="ChEBI" id="CHEBI:15377"/>
        <dbReference type="ChEBI" id="CHEBI:15378"/>
        <dbReference type="ChEBI" id="CHEBI:29105"/>
        <dbReference type="ChEBI" id="CHEBI:30616"/>
        <dbReference type="ChEBI" id="CHEBI:43474"/>
        <dbReference type="ChEBI" id="CHEBI:456216"/>
        <dbReference type="EC" id="7.2.2.12"/>
    </reaction>
</comment>
<dbReference type="GO" id="GO:0005886">
    <property type="term" value="C:plasma membrane"/>
    <property type="evidence" value="ECO:0007669"/>
    <property type="project" value="UniProtKB-SubCell"/>
</dbReference>
<keyword evidence="5" id="KW-1278">Translocase</keyword>
<dbReference type="PRINTS" id="PR00941">
    <property type="entry name" value="CDATPASE"/>
</dbReference>
<protein>
    <recommendedName>
        <fullName evidence="8">P-type Zn(2+) transporter</fullName>
        <ecNumber evidence="8">7.2.2.12</ecNumber>
    </recommendedName>
</protein>
<dbReference type="SFLD" id="SFLDS00003">
    <property type="entry name" value="Haloacid_Dehalogenase"/>
    <property type="match status" value="1"/>
</dbReference>
<dbReference type="InterPro" id="IPR051014">
    <property type="entry name" value="Cation_Transport_ATPase_IB"/>
</dbReference>
<dbReference type="InterPro" id="IPR018303">
    <property type="entry name" value="ATPase_P-typ_P_site"/>
</dbReference>
<dbReference type="InterPro" id="IPR023299">
    <property type="entry name" value="ATPase_P-typ_cyto_dom_N"/>
</dbReference>
<comment type="caution">
    <text evidence="12">The sequence shown here is derived from an EMBL/GenBank/DDBJ whole genome shotgun (WGS) entry which is preliminary data.</text>
</comment>
<dbReference type="OrthoDB" id="9763278at2"/>
<dbReference type="InterPro" id="IPR001757">
    <property type="entry name" value="P_typ_ATPase"/>
</dbReference>
<keyword evidence="10" id="KW-0547">Nucleotide-binding</keyword>
<evidence type="ECO:0000313" key="13">
    <source>
        <dbReference type="Proteomes" id="UP000006250"/>
    </source>
</evidence>
<evidence type="ECO:0000256" key="6">
    <source>
        <dbReference type="ARBA" id="ARBA00022989"/>
    </source>
</evidence>
<dbReference type="GO" id="GO:0005524">
    <property type="term" value="F:ATP binding"/>
    <property type="evidence" value="ECO:0007669"/>
    <property type="project" value="UniProtKB-UniRule"/>
</dbReference>
<accession>E1JUJ6</accession>
<dbReference type="STRING" id="596151.DesfrDRAFT_1295"/>
<evidence type="ECO:0000256" key="3">
    <source>
        <dbReference type="ARBA" id="ARBA00022692"/>
    </source>
</evidence>
<dbReference type="PANTHER" id="PTHR48085">
    <property type="entry name" value="CADMIUM/ZINC-TRANSPORTING ATPASE HMA2-RELATED"/>
    <property type="match status" value="1"/>
</dbReference>
<evidence type="ECO:0000256" key="10">
    <source>
        <dbReference type="RuleBase" id="RU362081"/>
    </source>
</evidence>
<comment type="similarity">
    <text evidence="2 10">Belongs to the cation transport ATPase (P-type) (TC 3.A.3) family. Type IB subfamily.</text>
</comment>
<dbReference type="EMBL" id="AECZ01000006">
    <property type="protein sequence ID" value="EFL52126.1"/>
    <property type="molecule type" value="Genomic_DNA"/>
</dbReference>
<organism evidence="12 13">
    <name type="scientific">Solidesulfovibrio fructosivorans JJ]</name>
    <dbReference type="NCBI Taxonomy" id="596151"/>
    <lineage>
        <taxon>Bacteria</taxon>
        <taxon>Pseudomonadati</taxon>
        <taxon>Thermodesulfobacteriota</taxon>
        <taxon>Desulfovibrionia</taxon>
        <taxon>Desulfovibrionales</taxon>
        <taxon>Desulfovibrionaceae</taxon>
        <taxon>Solidesulfovibrio</taxon>
    </lineage>
</organism>
<dbReference type="InterPro" id="IPR036412">
    <property type="entry name" value="HAD-like_sf"/>
</dbReference>
<dbReference type="InterPro" id="IPR027256">
    <property type="entry name" value="P-typ_ATPase_IB"/>
</dbReference>
<dbReference type="GO" id="GO:0016463">
    <property type="term" value="F:P-type zinc transporter activity"/>
    <property type="evidence" value="ECO:0007669"/>
    <property type="project" value="UniProtKB-EC"/>
</dbReference>
<feature type="transmembrane region" description="Helical" evidence="10">
    <location>
        <begin position="605"/>
        <end position="624"/>
    </location>
</feature>
<keyword evidence="3 10" id="KW-0812">Transmembrane</keyword>
<dbReference type="InterPro" id="IPR044492">
    <property type="entry name" value="P_typ_ATPase_HD_dom"/>
</dbReference>
<keyword evidence="7 10" id="KW-0472">Membrane</keyword>
<dbReference type="InterPro" id="IPR023298">
    <property type="entry name" value="ATPase_P-typ_TM_dom_sf"/>
</dbReference>
<dbReference type="GO" id="GO:0016887">
    <property type="term" value="F:ATP hydrolysis activity"/>
    <property type="evidence" value="ECO:0007669"/>
    <property type="project" value="InterPro"/>
</dbReference>
<comment type="subcellular location">
    <subcellularLocation>
        <location evidence="10">Cell membrane</location>
    </subcellularLocation>
    <subcellularLocation>
        <location evidence="1">Membrane</location>
    </subcellularLocation>
</comment>
<evidence type="ECO:0000256" key="4">
    <source>
        <dbReference type="ARBA" id="ARBA00022723"/>
    </source>
</evidence>
<keyword evidence="6 10" id="KW-1133">Transmembrane helix</keyword>
<dbReference type="SUPFAM" id="SSF81665">
    <property type="entry name" value="Calcium ATPase, transmembrane domain M"/>
    <property type="match status" value="1"/>
</dbReference>
<dbReference type="Gene3D" id="3.40.50.1000">
    <property type="entry name" value="HAD superfamily/HAD-like"/>
    <property type="match status" value="1"/>
</dbReference>
<keyword evidence="13" id="KW-1185">Reference proteome</keyword>
<dbReference type="PANTHER" id="PTHR48085:SF5">
    <property type="entry name" value="CADMIUM_ZINC-TRANSPORTING ATPASE HMA4-RELATED"/>
    <property type="match status" value="1"/>
</dbReference>
<gene>
    <name evidence="12" type="ORF">DesfrDRAFT_1295</name>
</gene>
<evidence type="ECO:0000313" key="12">
    <source>
        <dbReference type="EMBL" id="EFL52126.1"/>
    </source>
</evidence>